<feature type="region of interest" description="Disordered" evidence="1">
    <location>
        <begin position="85"/>
        <end position="115"/>
    </location>
</feature>
<sequence>ITDRDPVSKYICRKCYEQVEENYKFVIMCQTNNAKKMENETNEMVKTKYKKFMRLPFIDLLYKYQFDVKGLYDAVTSYLDDNNEDLSSTQSSDKYDGLNNHNSTTNQVNNENDNPVGNGIPEISPVFEVNEPQIFDTMCGTNNVKQKEYVTNEMLQTEFKKLMRLPFIGLINKYQFDIQGLFDAATSYLNDNNEHLTSTQIFNKYVGLNNHNSTTNQVNIENDNPVGNGIPEISPVLEVNEPQIITNEVNNENDNPVGNGIPEISPVLEVNEPQM</sequence>
<evidence type="ECO:0000313" key="2">
    <source>
        <dbReference type="EMBL" id="KAF0752307.1"/>
    </source>
</evidence>
<gene>
    <name evidence="2" type="ORF">FWK35_00026535</name>
</gene>
<organism evidence="2 3">
    <name type="scientific">Aphis craccivora</name>
    <name type="common">Cowpea aphid</name>
    <dbReference type="NCBI Taxonomy" id="307492"/>
    <lineage>
        <taxon>Eukaryota</taxon>
        <taxon>Metazoa</taxon>
        <taxon>Ecdysozoa</taxon>
        <taxon>Arthropoda</taxon>
        <taxon>Hexapoda</taxon>
        <taxon>Insecta</taxon>
        <taxon>Pterygota</taxon>
        <taxon>Neoptera</taxon>
        <taxon>Paraneoptera</taxon>
        <taxon>Hemiptera</taxon>
        <taxon>Sternorrhyncha</taxon>
        <taxon>Aphidomorpha</taxon>
        <taxon>Aphidoidea</taxon>
        <taxon>Aphididae</taxon>
        <taxon>Aphidini</taxon>
        <taxon>Aphis</taxon>
        <taxon>Aphis</taxon>
    </lineage>
</organism>
<dbReference type="EMBL" id="VUJU01005096">
    <property type="protein sequence ID" value="KAF0752307.1"/>
    <property type="molecule type" value="Genomic_DNA"/>
</dbReference>
<proteinExistence type="predicted"/>
<comment type="caution">
    <text evidence="2">The sequence shown here is derived from an EMBL/GenBank/DDBJ whole genome shotgun (WGS) entry which is preliminary data.</text>
</comment>
<reference evidence="2 3" key="1">
    <citation type="submission" date="2019-08" db="EMBL/GenBank/DDBJ databases">
        <title>Whole genome of Aphis craccivora.</title>
        <authorList>
            <person name="Voronova N.V."/>
            <person name="Shulinski R.S."/>
            <person name="Bandarenka Y.V."/>
            <person name="Zhorov D.G."/>
            <person name="Warner D."/>
        </authorList>
    </citation>
    <scope>NUCLEOTIDE SEQUENCE [LARGE SCALE GENOMIC DNA]</scope>
    <source>
        <strain evidence="2">180601</strain>
        <tissue evidence="2">Whole Body</tissue>
    </source>
</reference>
<evidence type="ECO:0000256" key="1">
    <source>
        <dbReference type="SAM" id="MobiDB-lite"/>
    </source>
</evidence>
<keyword evidence="3" id="KW-1185">Reference proteome</keyword>
<dbReference type="OrthoDB" id="515401at2759"/>
<accession>A0A6G0YAH7</accession>
<protein>
    <submittedName>
        <fullName evidence="2">Bromodomain-containing protein DDB G0270170-like</fullName>
    </submittedName>
</protein>
<feature type="compositionally biased region" description="Low complexity" evidence="1">
    <location>
        <begin position="99"/>
        <end position="115"/>
    </location>
</feature>
<dbReference type="AlphaFoldDB" id="A0A6G0YAH7"/>
<evidence type="ECO:0000313" key="3">
    <source>
        <dbReference type="Proteomes" id="UP000478052"/>
    </source>
</evidence>
<feature type="non-terminal residue" evidence="2">
    <location>
        <position position="1"/>
    </location>
</feature>
<dbReference type="Proteomes" id="UP000478052">
    <property type="component" value="Unassembled WGS sequence"/>
</dbReference>
<name>A0A6G0YAH7_APHCR</name>